<dbReference type="Pfam" id="PF14780">
    <property type="entry name" value="NEPRO_N"/>
    <property type="match status" value="1"/>
</dbReference>
<gene>
    <name evidence="3" type="ORF">Pmani_014561</name>
</gene>
<dbReference type="GO" id="GO:0005634">
    <property type="term" value="C:nucleus"/>
    <property type="evidence" value="ECO:0007669"/>
    <property type="project" value="TreeGrafter"/>
</dbReference>
<keyword evidence="4" id="KW-1185">Reference proteome</keyword>
<evidence type="ECO:0000313" key="4">
    <source>
        <dbReference type="Proteomes" id="UP001292094"/>
    </source>
</evidence>
<sequence length="462" mass="53159">MEIWNNLEIPSPPEYTIEYSPKERAKRKLDVYTQALLESLERGYALLSGEVINSIQSEFAVLAASLYQNGRFRPEKFFGALKKIQKCGNHWQQLNLASIMDRVHRLMPSILLNRRAVRLPSRQMFVYLVVRILGGYHLLQKLDDYCKEAGVYLMVKIKSGHFFCPAMAFLANAARIRALAVDLCGQLISLYNTIFPCLQQLKSSDAPELVSLSSLPSSLPNLQSQVDPSTNNNFRETKDKSSALQKAEDNSKKTQMQASEARPRQVLPEEDIGMCVEEMRDKIKIKKDIKRKFVSGSVDQKKICKNVKKNKLTKERNSEHLKPNEKTTTDICKTSFQEVTISSAFVTRYKKVKAATGKLNSHKDVRQFLKLEQKRRCDNSDDRISLHIKKEAWNELKNTLLQQLMSSEKTGKQTTEDESATLCRVKSKLKFWLLYPQLNGKKPQDWSEQLKNIKLHKKRRKS</sequence>
<dbReference type="EMBL" id="JAWZYT010001239">
    <property type="protein sequence ID" value="KAK4314142.1"/>
    <property type="molecule type" value="Genomic_DNA"/>
</dbReference>
<reference evidence="3" key="1">
    <citation type="submission" date="2023-11" db="EMBL/GenBank/DDBJ databases">
        <title>Genome assemblies of two species of porcelain crab, Petrolisthes cinctipes and Petrolisthes manimaculis (Anomura: Porcellanidae).</title>
        <authorList>
            <person name="Angst P."/>
        </authorList>
    </citation>
    <scope>NUCLEOTIDE SEQUENCE</scope>
    <source>
        <strain evidence="3">PB745_02</strain>
        <tissue evidence="3">Gill</tissue>
    </source>
</reference>
<dbReference type="Proteomes" id="UP001292094">
    <property type="component" value="Unassembled WGS sequence"/>
</dbReference>
<dbReference type="PANTHER" id="PTHR34761:SF1">
    <property type="entry name" value="NUCLEOLUS AND NEURAL PROGENITOR PROTEIN"/>
    <property type="match status" value="1"/>
</dbReference>
<evidence type="ECO:0000259" key="2">
    <source>
        <dbReference type="Pfam" id="PF14780"/>
    </source>
</evidence>
<accession>A0AAE1PVW4</accession>
<dbReference type="PANTHER" id="PTHR34761">
    <property type="entry name" value="NUCLEOLUS AND NEURAL PROGENITOR PROTEIN"/>
    <property type="match status" value="1"/>
</dbReference>
<dbReference type="InterPro" id="IPR027951">
    <property type="entry name" value="Nepro_N"/>
</dbReference>
<proteinExistence type="predicted"/>
<feature type="region of interest" description="Disordered" evidence="1">
    <location>
        <begin position="220"/>
        <end position="269"/>
    </location>
</feature>
<evidence type="ECO:0000313" key="3">
    <source>
        <dbReference type="EMBL" id="KAK4314142.1"/>
    </source>
</evidence>
<dbReference type="InterPro" id="IPR052835">
    <property type="entry name" value="Nepro"/>
</dbReference>
<dbReference type="AlphaFoldDB" id="A0AAE1PVW4"/>
<comment type="caution">
    <text evidence="3">The sequence shown here is derived from an EMBL/GenBank/DDBJ whole genome shotgun (WGS) entry which is preliminary data.</text>
</comment>
<feature type="compositionally biased region" description="Basic and acidic residues" evidence="1">
    <location>
        <begin position="235"/>
        <end position="252"/>
    </location>
</feature>
<evidence type="ECO:0000256" key="1">
    <source>
        <dbReference type="SAM" id="MobiDB-lite"/>
    </source>
</evidence>
<name>A0AAE1PVW4_9EUCA</name>
<protein>
    <recommendedName>
        <fullName evidence="2">Nucleolus and neural progenitor protein-like N-terminal domain-containing protein</fullName>
    </recommendedName>
</protein>
<organism evidence="3 4">
    <name type="scientific">Petrolisthes manimaculis</name>
    <dbReference type="NCBI Taxonomy" id="1843537"/>
    <lineage>
        <taxon>Eukaryota</taxon>
        <taxon>Metazoa</taxon>
        <taxon>Ecdysozoa</taxon>
        <taxon>Arthropoda</taxon>
        <taxon>Crustacea</taxon>
        <taxon>Multicrustacea</taxon>
        <taxon>Malacostraca</taxon>
        <taxon>Eumalacostraca</taxon>
        <taxon>Eucarida</taxon>
        <taxon>Decapoda</taxon>
        <taxon>Pleocyemata</taxon>
        <taxon>Anomura</taxon>
        <taxon>Galatheoidea</taxon>
        <taxon>Porcellanidae</taxon>
        <taxon>Petrolisthes</taxon>
    </lineage>
</organism>
<dbReference type="GO" id="GO:0045747">
    <property type="term" value="P:positive regulation of Notch signaling pathway"/>
    <property type="evidence" value="ECO:0007669"/>
    <property type="project" value="TreeGrafter"/>
</dbReference>
<feature type="domain" description="Nucleolus and neural progenitor protein-like N-terminal" evidence="2">
    <location>
        <begin position="4"/>
        <end position="195"/>
    </location>
</feature>